<dbReference type="STRING" id="1513896.SAMN05660841_00830"/>
<organism evidence="3 4">
    <name type="scientific">Sphingobacterium nematocida</name>
    <dbReference type="NCBI Taxonomy" id="1513896"/>
    <lineage>
        <taxon>Bacteria</taxon>
        <taxon>Pseudomonadati</taxon>
        <taxon>Bacteroidota</taxon>
        <taxon>Sphingobacteriia</taxon>
        <taxon>Sphingobacteriales</taxon>
        <taxon>Sphingobacteriaceae</taxon>
        <taxon>Sphingobacterium</taxon>
    </lineage>
</organism>
<dbReference type="InterPro" id="IPR036116">
    <property type="entry name" value="FN3_sf"/>
</dbReference>
<dbReference type="Pfam" id="PF17963">
    <property type="entry name" value="Big_9"/>
    <property type="match status" value="1"/>
</dbReference>
<reference evidence="4" key="1">
    <citation type="submission" date="2017-02" db="EMBL/GenBank/DDBJ databases">
        <authorList>
            <person name="Varghese N."/>
            <person name="Submissions S."/>
        </authorList>
    </citation>
    <scope>NUCLEOTIDE SEQUENCE [LARGE SCALE GENOMIC DNA]</scope>
    <source>
        <strain evidence="4">DSM 24091</strain>
    </source>
</reference>
<dbReference type="Gene3D" id="3.30.160.710">
    <property type="match status" value="3"/>
</dbReference>
<keyword evidence="1" id="KW-0732">Signal</keyword>
<evidence type="ECO:0000313" key="4">
    <source>
        <dbReference type="Proteomes" id="UP000190150"/>
    </source>
</evidence>
<dbReference type="Pfam" id="PF18676">
    <property type="entry name" value="MBG_2"/>
    <property type="match status" value="4"/>
</dbReference>
<evidence type="ECO:0000256" key="1">
    <source>
        <dbReference type="SAM" id="SignalP"/>
    </source>
</evidence>
<dbReference type="Gene3D" id="2.60.40.740">
    <property type="match status" value="1"/>
</dbReference>
<gene>
    <name evidence="3" type="ORF">SAMN05660841_00830</name>
</gene>
<feature type="chain" id="PRO_5010520869" evidence="1">
    <location>
        <begin position="27"/>
        <end position="2375"/>
    </location>
</feature>
<feature type="domain" description="MBG" evidence="2">
    <location>
        <begin position="1893"/>
        <end position="1965"/>
    </location>
</feature>
<protein>
    <submittedName>
        <fullName evidence="3">Gliding motility-associated C-terminal domain-containing protein</fullName>
    </submittedName>
</protein>
<feature type="domain" description="MBG" evidence="2">
    <location>
        <begin position="2051"/>
        <end position="2122"/>
    </location>
</feature>
<evidence type="ECO:0000259" key="2">
    <source>
        <dbReference type="Pfam" id="PF18676"/>
    </source>
</evidence>
<dbReference type="PANTHER" id="PTHR14139">
    <property type="entry name" value="CALSYNTENIN"/>
    <property type="match status" value="1"/>
</dbReference>
<dbReference type="InterPro" id="IPR013783">
    <property type="entry name" value="Ig-like_fold"/>
</dbReference>
<feature type="domain" description="MBG" evidence="2">
    <location>
        <begin position="1814"/>
        <end position="1886"/>
    </location>
</feature>
<dbReference type="EMBL" id="FUZF01000002">
    <property type="protein sequence ID" value="SKB48751.1"/>
    <property type="molecule type" value="Genomic_DNA"/>
</dbReference>
<dbReference type="InterPro" id="IPR010221">
    <property type="entry name" value="VCBS_dom"/>
</dbReference>
<dbReference type="PANTHER" id="PTHR14139:SF2">
    <property type="entry name" value="CALSYNTENIN-1"/>
    <property type="match status" value="1"/>
</dbReference>
<feature type="domain" description="MBG" evidence="2">
    <location>
        <begin position="1972"/>
        <end position="2044"/>
    </location>
</feature>
<dbReference type="OrthoDB" id="355609at2"/>
<proteinExistence type="predicted"/>
<dbReference type="Gene3D" id="2.60.40.2810">
    <property type="match status" value="1"/>
</dbReference>
<keyword evidence="4" id="KW-1185">Reference proteome</keyword>
<dbReference type="InterPro" id="IPR025667">
    <property type="entry name" value="SprB_repeat"/>
</dbReference>
<feature type="signal peptide" evidence="1">
    <location>
        <begin position="1"/>
        <end position="26"/>
    </location>
</feature>
<dbReference type="Proteomes" id="UP000190150">
    <property type="component" value="Unassembled WGS sequence"/>
</dbReference>
<evidence type="ECO:0000313" key="3">
    <source>
        <dbReference type="EMBL" id="SKB48751.1"/>
    </source>
</evidence>
<dbReference type="RefSeq" id="WP_079641462.1">
    <property type="nucleotide sequence ID" value="NZ_FUZF01000002.1"/>
</dbReference>
<dbReference type="SUPFAM" id="SSF49265">
    <property type="entry name" value="Fibronectin type III"/>
    <property type="match status" value="1"/>
</dbReference>
<dbReference type="Gene3D" id="2.60.40.10">
    <property type="entry name" value="Immunoglobulins"/>
    <property type="match status" value="2"/>
</dbReference>
<dbReference type="Gene3D" id="2.60.40.1080">
    <property type="match status" value="1"/>
</dbReference>
<dbReference type="InterPro" id="IPR041286">
    <property type="entry name" value="MBG_2"/>
</dbReference>
<name>A0A1T5BN80_9SPHI</name>
<dbReference type="NCBIfam" id="TIGR01965">
    <property type="entry name" value="VCBS_repeat"/>
    <property type="match status" value="1"/>
</dbReference>
<dbReference type="SUPFAM" id="SSF49373">
    <property type="entry name" value="Invasin/intimin cell-adhesion fragments"/>
    <property type="match status" value="1"/>
</dbReference>
<accession>A0A1T5BN80</accession>
<dbReference type="Pfam" id="PF13585">
    <property type="entry name" value="CHU_C"/>
    <property type="match status" value="1"/>
</dbReference>
<dbReference type="NCBIfam" id="NF012211">
    <property type="entry name" value="tand_rpt_95"/>
    <property type="match status" value="1"/>
</dbReference>
<dbReference type="Pfam" id="PF13573">
    <property type="entry name" value="SprB"/>
    <property type="match status" value="2"/>
</dbReference>
<dbReference type="InterPro" id="IPR008964">
    <property type="entry name" value="Invasin/intimin_cell_adhesion"/>
</dbReference>
<sequence>MKKIFYILASFFITLFQLFNWNNVQAQCNDATGLIAFTGYQIADAANPQGQKDRFSFVVLDSLPANTAIRFTDRGYTGGPFQSFTDARSDGELIWTATQGISPGTTIVITLDGANTLASSGSISGYQGNFDLGLAGDQLFAYVNSPFKIHAAMLINKAGWDTEMTQWEYYPILSSSKSLNPNISPRQTAIVANLQGIDQENAFQAKLNPITLTGGRNALRTQLFARTFAISDRLDVQDFNLTNSPITWNVSAPTYTALQLSNNTITGTFTDACYFQWQSSTDGINFNNIQDGAAFAGTSTAALTLNTLLTEDTWFRIRLTGAKATLTNPLKLTVPKINDHPEDSKICAGSGTGFTVGATGSGTLTYKWQVNTGSGFTDLSNGGVYSGVTASTLHIANAPISMNSYTYQVIVSSNIGVSVTSTAAKLTVNQVTIADNTTKTDVSCHGGNNGTATASATGGTQPYSYSWVLKGSILELSTEQTITGLQAGTYVVTVTDNMGCIATQEYTIGQPDALYIALPTVTPVTSYGGNDGRINITVTGGVLPYTYKWYKNGAMTAFAITEDVTGLTSGAYKVVVTDHNGCVLEGNDIVVTQPNYVPVVTGTASKVYYTEGHLGVVADGGITLTDLDNTTLSTANILIRGGLLSEDVLSFVNDNSTMGNIIASPFSGSILMLSSPGKEATLEQWNNALRSVTYHNTSNNPGTQLRELAFTVNDGISTSAEFGRELQVYSVNNPPTLTATGGTVTFTEGGSAVDLFSAVSSSTVESGQLMRQLTLTVTGVSDGAEEILAIDGSDVALTDGNSIITATNALSVTVTVNTGVAMVTVSKSSGISTLALHTLIDGVSYRNSSEAPTSINRVVSLTSIQDNGGTANGGVNTTSLSIASTVTVVAVNNAPVVTTSGGNTTFTEGASGVAIDGAVTLSDPDNTTLATARVAITGNFQAGQDVLEFANNGTTMGDITAALYNNATGVLTLSSAGSSATLAQWQAALRAVKYDNSSQNPSTAARTITFTVNDGSLGSVAATKTVSVVAVNDAPVATNDSYIINEDVTLTVPAPGILANDTDVDSNTLTAVLVTGPTNGTLTLNANGSFAYTPNANFNGTDSFTYKVYDGDLNSNVATVTITVNPVNDAPVVTVPASISVTEDVASALTAISFSDVDAGINPVIVTFSVPTGTLSATSGMGITVGGTAAMLTLSGSIANINTFIAASAVTFTTASNATNNVLLTVSINDNGNSGGTSLTDTKTTTLLVTAVNDAPVNSVPGPQSVDQDATLTFSTGNNNLISISDGDAGSSNVQVALTATNGRMTLGSTNGLIFLSGSGTSDAIMKFEGTIANINNALNGLIFTPTPGYNGSASLQIITDDKGNSGSGGAKTDTDNIVITVNSINPKVTSVGASTPNGTYKINDVIALTMTFDQTVVVNTGVGIPTLLLETGVIDREATYASGSGSNTLTFNYTVRAADISADLDYTSTTALSLNGSTIKNIHNDVAILTLPAVGSSNSIAGQRAIVIDGIVPTVTSVAVPTNGYYLLNQNLDFTIYFSEAVTVDAIGGTPRLSLTIGGQTAYANYLSGSGSPALVFRYTVAAGLEDHDGVAVGALSLNGGTIRDAAGNNAVLTLNSVGNTTGVNVDSNPPVVPANFTATGQDAQISLAWEANMETDFEKYILYVKPDGGVKTYLTDIAKGTEYYTYSGLPNGASYEFFLIAIDQRGHQSGEALASAKTMGEQSISFAALTNLTYGQQGVVLTASATSNLPVSFVSSDSNIAEVYQDNNDGGKWKVNAKKVGTVTITATQGGNNVYLPAASVPQSLTIVPAILTVTADAKTKVYGEADPALTYMVKASDLRNGDEATVVSGSLTRAQGEAVGNHDITNVDLAADNYAINYVKSQLSITKAILTVTADAKTKVYGEADPALTYAVKASDLRNGDAATVVSGTLTRAQGEAVGNYDITNVDLAASNYAINYVKSPLSITKAVLTVTADAKTKVYGDADPALTYMVKASDLRNGDAATVVSGNLTRAQGESVGNYDITNVDLAASNYAINYVKSALSITKAVLTVTADAKTKVYGTNDPALTYIATGFKRTDSKSILIGGLTRVEGENVGSYAIQRGTLAAGDNYTISYTGANLIITKATLSGLSFVNKDVVYDGAVKSIQLNGSLPTSVTVAYQNNDKINAGSYEVKAIIAETQNYFGTSFSATLLIRKAKQTISFTAPEVLGRDAGKVALDVYSSSNLPVSLIVDDPMVGTVSGTDLNVLRLGTVLITATQAGNENYEAASPVTVSVRIANDASAKLPIIVHQAVSPNGDGINEFLIIEGIRDYIDNKVTIFDKNGVVLAEIQGYDNRERVFFGNAHRDGTYYYYIDVKDGNTWKREKGFFVIKR</sequence>